<comment type="caution">
    <text evidence="1">The sequence shown here is derived from an EMBL/GenBank/DDBJ whole genome shotgun (WGS) entry which is preliminary data.</text>
</comment>
<evidence type="ECO:0000313" key="1">
    <source>
        <dbReference type="EMBL" id="MFC4589796.1"/>
    </source>
</evidence>
<dbReference type="EMBL" id="JBHSFN010000018">
    <property type="protein sequence ID" value="MFC4589796.1"/>
    <property type="molecule type" value="Genomic_DNA"/>
</dbReference>
<evidence type="ECO:0000313" key="2">
    <source>
        <dbReference type="Proteomes" id="UP001595891"/>
    </source>
</evidence>
<name>A0ABV9EJH6_9ACTN</name>
<protein>
    <recommendedName>
        <fullName evidence="3">PIN domain-containing protein</fullName>
    </recommendedName>
</protein>
<keyword evidence="2" id="KW-1185">Reference proteome</keyword>
<dbReference type="Proteomes" id="UP001595891">
    <property type="component" value="Unassembled WGS sequence"/>
</dbReference>
<proteinExistence type="predicted"/>
<evidence type="ECO:0008006" key="3">
    <source>
        <dbReference type="Google" id="ProtNLM"/>
    </source>
</evidence>
<accession>A0ABV9EJH6</accession>
<dbReference type="RefSeq" id="WP_262842868.1">
    <property type="nucleotide sequence ID" value="NZ_JANZYP010000014.1"/>
</dbReference>
<organism evidence="1 2">
    <name type="scientific">Sphaerisporangium corydalis</name>
    <dbReference type="NCBI Taxonomy" id="1441875"/>
    <lineage>
        <taxon>Bacteria</taxon>
        <taxon>Bacillati</taxon>
        <taxon>Actinomycetota</taxon>
        <taxon>Actinomycetes</taxon>
        <taxon>Streptosporangiales</taxon>
        <taxon>Streptosporangiaceae</taxon>
        <taxon>Sphaerisporangium</taxon>
    </lineage>
</organism>
<reference evidence="2" key="1">
    <citation type="journal article" date="2019" name="Int. J. Syst. Evol. Microbiol.">
        <title>The Global Catalogue of Microorganisms (GCM) 10K type strain sequencing project: providing services to taxonomists for standard genome sequencing and annotation.</title>
        <authorList>
            <consortium name="The Broad Institute Genomics Platform"/>
            <consortium name="The Broad Institute Genome Sequencing Center for Infectious Disease"/>
            <person name="Wu L."/>
            <person name="Ma J."/>
        </authorList>
    </citation>
    <scope>NUCLEOTIDE SEQUENCE [LARGE SCALE GENOMIC DNA]</scope>
    <source>
        <strain evidence="2">CCUG 49560</strain>
    </source>
</reference>
<sequence length="162" mass="18336">MNYPARAVVDSNVLIVANGKSSHSSTECVIAATEFLSYGEKNAVIVLDSSWLIFDEYRKYCSFRGQPGAGDRFFLHLHQTQADPRRVQKVEIHQKEDGSFAEVPDMLSGFDRSDHKFVATVIADRRQSVIVNSSDSDWREAAEKLAKCEIEVIELCPNLRRR</sequence>
<gene>
    <name evidence="1" type="ORF">ACFO8L_27160</name>
</gene>